<organism evidence="2 3">
    <name type="scientific">Virgibacillus chiguensis</name>
    <dbReference type="NCBI Taxonomy" id="411959"/>
    <lineage>
        <taxon>Bacteria</taxon>
        <taxon>Bacillati</taxon>
        <taxon>Bacillota</taxon>
        <taxon>Bacilli</taxon>
        <taxon>Bacillales</taxon>
        <taxon>Bacillaceae</taxon>
        <taxon>Virgibacillus</taxon>
    </lineage>
</organism>
<dbReference type="EMBL" id="FQXD01000009">
    <property type="protein sequence ID" value="SHH61069.1"/>
    <property type="molecule type" value="Genomic_DNA"/>
</dbReference>
<accession>A0A1M5UDN3</accession>
<dbReference type="Proteomes" id="UP000184079">
    <property type="component" value="Unassembled WGS sequence"/>
</dbReference>
<dbReference type="GO" id="GO:0008081">
    <property type="term" value="F:phosphoric diester hydrolase activity"/>
    <property type="evidence" value="ECO:0007669"/>
    <property type="project" value="InterPro"/>
</dbReference>
<feature type="domain" description="GP-PDE" evidence="1">
    <location>
        <begin position="3"/>
        <end position="230"/>
    </location>
</feature>
<name>A0A1M5UDN3_9BACI</name>
<dbReference type="PANTHER" id="PTHR46211">
    <property type="entry name" value="GLYCEROPHOSPHORYL DIESTER PHOSPHODIESTERASE"/>
    <property type="match status" value="1"/>
</dbReference>
<dbReference type="Pfam" id="PF03009">
    <property type="entry name" value="GDPD"/>
    <property type="match status" value="1"/>
</dbReference>
<dbReference type="RefSeq" id="WP_073009421.1">
    <property type="nucleotide sequence ID" value="NZ_FQXD01000009.1"/>
</dbReference>
<reference evidence="3" key="1">
    <citation type="submission" date="2016-11" db="EMBL/GenBank/DDBJ databases">
        <authorList>
            <person name="Varghese N."/>
            <person name="Submissions S."/>
        </authorList>
    </citation>
    <scope>NUCLEOTIDE SEQUENCE [LARGE SCALE GENOMIC DNA]</scope>
    <source>
        <strain evidence="3">CGMCC 1.6496</strain>
    </source>
</reference>
<proteinExistence type="predicted"/>
<evidence type="ECO:0000313" key="3">
    <source>
        <dbReference type="Proteomes" id="UP000184079"/>
    </source>
</evidence>
<dbReference type="Gene3D" id="3.20.20.190">
    <property type="entry name" value="Phosphatidylinositol (PI) phosphodiesterase"/>
    <property type="match status" value="1"/>
</dbReference>
<dbReference type="InterPro" id="IPR030395">
    <property type="entry name" value="GP_PDE_dom"/>
</dbReference>
<dbReference type="PROSITE" id="PS51704">
    <property type="entry name" value="GP_PDE"/>
    <property type="match status" value="1"/>
</dbReference>
<dbReference type="SUPFAM" id="SSF51695">
    <property type="entry name" value="PLC-like phosphodiesterases"/>
    <property type="match status" value="1"/>
</dbReference>
<dbReference type="OrthoDB" id="384721at2"/>
<gene>
    <name evidence="2" type="ORF">SAMN05421807_109135</name>
</gene>
<dbReference type="InterPro" id="IPR017946">
    <property type="entry name" value="PLC-like_Pdiesterase_TIM-brl"/>
</dbReference>
<evidence type="ECO:0000313" key="2">
    <source>
        <dbReference type="EMBL" id="SHH61069.1"/>
    </source>
</evidence>
<evidence type="ECO:0000259" key="1">
    <source>
        <dbReference type="PROSITE" id="PS51704"/>
    </source>
</evidence>
<dbReference type="PANTHER" id="PTHR46211:SF1">
    <property type="entry name" value="GLYCEROPHOSPHODIESTER PHOSPHODIESTERASE, CYTOPLASMIC"/>
    <property type="match status" value="1"/>
</dbReference>
<keyword evidence="3" id="KW-1185">Reference proteome</keyword>
<dbReference type="AlphaFoldDB" id="A0A1M5UDN3"/>
<protein>
    <submittedName>
        <fullName evidence="2">Glycerophosphoryl diester phosphodiesterase</fullName>
    </submittedName>
</protein>
<sequence>MRIRGVAHRGYPAKYPENTMASFKAAVHLNFTHIELDVHLSKDGVPVVMHDHTIDRMTNGQGEIRSFTLAELRKFKVNHMENIPTLEEVLLFVRNRVTVSIEMKDTKLYPNFEERVLSVIEKTNMMEQVYIISFHQQSLKRLRKLSDKIELGLLVNKLKRSHFRLVEKLHANYIAVNHKGVKESYIKKCQAIGVQLVVWTVNTNEHMNYFQQFPSVLVTTDNLEKFMTVTNRPNETPCLKTVHA</sequence>
<dbReference type="GO" id="GO:0006629">
    <property type="term" value="P:lipid metabolic process"/>
    <property type="evidence" value="ECO:0007669"/>
    <property type="project" value="InterPro"/>
</dbReference>